<dbReference type="EC" id="2.7.1.130" evidence="3 13"/>
<evidence type="ECO:0000256" key="3">
    <source>
        <dbReference type="ARBA" id="ARBA00012071"/>
    </source>
</evidence>
<organism evidence="15 16">
    <name type="scientific">Mucilaginibacter boryungensis</name>
    <dbReference type="NCBI Taxonomy" id="768480"/>
    <lineage>
        <taxon>Bacteria</taxon>
        <taxon>Pseudomonadati</taxon>
        <taxon>Bacteroidota</taxon>
        <taxon>Sphingobacteriia</taxon>
        <taxon>Sphingobacteriales</taxon>
        <taxon>Sphingobacteriaceae</taxon>
        <taxon>Mucilaginibacter</taxon>
    </lineage>
</organism>
<dbReference type="Pfam" id="PF02606">
    <property type="entry name" value="LpxK"/>
    <property type="match status" value="1"/>
</dbReference>
<dbReference type="GO" id="GO:0009029">
    <property type="term" value="F:lipid-A 4'-kinase activity"/>
    <property type="evidence" value="ECO:0007669"/>
    <property type="project" value="UniProtKB-EC"/>
</dbReference>
<keyword evidence="11 13" id="KW-0443">Lipid metabolism</keyword>
<sequence length="354" mass="39956">MKYLRWLLFPLSLVYGLIIIIRNWCYDWGLFKSRAFDMPIISVGNLDAGGAGKTPMTEYLIGLLKNDHQLATLSRGYGRDTKGYRIATQDSTASEVGDEPAQLKHKFPDVNVTVCENRVAGAEQLQSFNDIIILDDAYQHRAIKPGFSILLFDYQQLNNINLLLPAGNRRELFSGRKRADVIIITKCPLDIDTAEIERTRSKVTPYPHQKVFFSGIAYQPLKNKTGDTADVKIDGDTKVFLLTGIANPAPMYQYIAKSTAQIIHYKYPDHHPFSLKNITKLADDFNACAADKKIIITTEKDMQRLGEQELLPLTNNLPVYTLPIGVEFLNNGGQQFNTLIADYVRKYTAHSTIY</sequence>
<keyword evidence="14" id="KW-0472">Membrane</keyword>
<protein>
    <recommendedName>
        <fullName evidence="4 13">Tetraacyldisaccharide 4'-kinase</fullName>
        <ecNumber evidence="3 13">2.7.1.130</ecNumber>
    </recommendedName>
    <alternativeName>
        <fullName evidence="12 13">Lipid A 4'-kinase</fullName>
    </alternativeName>
</protein>
<evidence type="ECO:0000256" key="10">
    <source>
        <dbReference type="ARBA" id="ARBA00022840"/>
    </source>
</evidence>
<evidence type="ECO:0000256" key="9">
    <source>
        <dbReference type="ARBA" id="ARBA00022777"/>
    </source>
</evidence>
<dbReference type="SUPFAM" id="SSF52540">
    <property type="entry name" value="P-loop containing nucleoside triphosphate hydrolases"/>
    <property type="match status" value="1"/>
</dbReference>
<comment type="pathway">
    <text evidence="2 13">Glycolipid biosynthesis; lipid IV(A) biosynthesis; lipid IV(A) from (3R)-3-hydroxytetradecanoyl-[acyl-carrier-protein] and UDP-N-acetyl-alpha-D-glucosamine: step 6/6.</text>
</comment>
<dbReference type="HAMAP" id="MF_00409">
    <property type="entry name" value="LpxK"/>
    <property type="match status" value="1"/>
</dbReference>
<keyword evidence="16" id="KW-1185">Reference proteome</keyword>
<evidence type="ECO:0000313" key="16">
    <source>
        <dbReference type="Proteomes" id="UP000632774"/>
    </source>
</evidence>
<dbReference type="InterPro" id="IPR003758">
    <property type="entry name" value="LpxK"/>
</dbReference>
<evidence type="ECO:0000313" key="15">
    <source>
        <dbReference type="EMBL" id="MBE9664856.1"/>
    </source>
</evidence>
<accession>A0ABR9XC89</accession>
<comment type="caution">
    <text evidence="15">The sequence shown here is derived from an EMBL/GenBank/DDBJ whole genome shotgun (WGS) entry which is preliminary data.</text>
</comment>
<keyword evidence="9 13" id="KW-0418">Kinase</keyword>
<name>A0ABR9XC89_9SPHI</name>
<evidence type="ECO:0000256" key="6">
    <source>
        <dbReference type="ARBA" id="ARBA00022556"/>
    </source>
</evidence>
<proteinExistence type="inferred from homology"/>
<comment type="catalytic activity">
    <reaction evidence="13">
        <text>a lipid A disaccharide + ATP = a lipid IVA + ADP + H(+)</text>
        <dbReference type="Rhea" id="RHEA:67840"/>
        <dbReference type="ChEBI" id="CHEBI:15378"/>
        <dbReference type="ChEBI" id="CHEBI:30616"/>
        <dbReference type="ChEBI" id="CHEBI:176343"/>
        <dbReference type="ChEBI" id="CHEBI:176425"/>
        <dbReference type="ChEBI" id="CHEBI:456216"/>
        <dbReference type="EC" id="2.7.1.130"/>
    </reaction>
</comment>
<keyword evidence="6 13" id="KW-0441">Lipid A biosynthesis</keyword>
<dbReference type="InterPro" id="IPR027417">
    <property type="entry name" value="P-loop_NTPase"/>
</dbReference>
<comment type="function">
    <text evidence="1 13">Transfers the gamma-phosphate of ATP to the 4'-position of a tetraacyldisaccharide 1-phosphate intermediate (termed DS-1-P) to form tetraacyldisaccharide 1,4'-bis-phosphate (lipid IVA).</text>
</comment>
<dbReference type="Proteomes" id="UP000632774">
    <property type="component" value="Unassembled WGS sequence"/>
</dbReference>
<keyword evidence="10 13" id="KW-0067">ATP-binding</keyword>
<feature type="binding site" evidence="13">
    <location>
        <begin position="47"/>
        <end position="54"/>
    </location>
    <ligand>
        <name>ATP</name>
        <dbReference type="ChEBI" id="CHEBI:30616"/>
    </ligand>
</feature>
<dbReference type="NCBIfam" id="TIGR00682">
    <property type="entry name" value="lpxK"/>
    <property type="match status" value="1"/>
</dbReference>
<keyword evidence="5 13" id="KW-0444">Lipid biosynthesis</keyword>
<evidence type="ECO:0000256" key="1">
    <source>
        <dbReference type="ARBA" id="ARBA00002274"/>
    </source>
</evidence>
<evidence type="ECO:0000256" key="12">
    <source>
        <dbReference type="ARBA" id="ARBA00029757"/>
    </source>
</evidence>
<evidence type="ECO:0000256" key="7">
    <source>
        <dbReference type="ARBA" id="ARBA00022679"/>
    </source>
</evidence>
<keyword evidence="8 13" id="KW-0547">Nucleotide-binding</keyword>
<evidence type="ECO:0000256" key="8">
    <source>
        <dbReference type="ARBA" id="ARBA00022741"/>
    </source>
</evidence>
<evidence type="ECO:0000256" key="11">
    <source>
        <dbReference type="ARBA" id="ARBA00023098"/>
    </source>
</evidence>
<evidence type="ECO:0000256" key="5">
    <source>
        <dbReference type="ARBA" id="ARBA00022516"/>
    </source>
</evidence>
<keyword evidence="14" id="KW-1133">Transmembrane helix</keyword>
<keyword evidence="7 13" id="KW-0808">Transferase</keyword>
<dbReference type="RefSeq" id="WP_194104279.1">
    <property type="nucleotide sequence ID" value="NZ_JADFFM010000001.1"/>
</dbReference>
<evidence type="ECO:0000256" key="14">
    <source>
        <dbReference type="SAM" id="Phobius"/>
    </source>
</evidence>
<reference evidence="15 16" key="1">
    <citation type="submission" date="2020-10" db="EMBL/GenBank/DDBJ databases">
        <title>Mucilaginibacter mali sp. nov., isolated from rhizosphere soil of apple orchard.</title>
        <authorList>
            <person name="Lee J.-S."/>
            <person name="Kim H.S."/>
            <person name="Kim J.-S."/>
        </authorList>
    </citation>
    <scope>NUCLEOTIDE SEQUENCE [LARGE SCALE GENOMIC DNA]</scope>
    <source>
        <strain evidence="15 16">KCTC 23157</strain>
    </source>
</reference>
<dbReference type="PANTHER" id="PTHR42724">
    <property type="entry name" value="TETRAACYLDISACCHARIDE 4'-KINASE"/>
    <property type="match status" value="1"/>
</dbReference>
<comment type="similarity">
    <text evidence="13">Belongs to the LpxK family.</text>
</comment>
<feature type="transmembrane region" description="Helical" evidence="14">
    <location>
        <begin position="6"/>
        <end position="25"/>
    </location>
</feature>
<evidence type="ECO:0000256" key="2">
    <source>
        <dbReference type="ARBA" id="ARBA00004870"/>
    </source>
</evidence>
<evidence type="ECO:0000256" key="4">
    <source>
        <dbReference type="ARBA" id="ARBA00016436"/>
    </source>
</evidence>
<dbReference type="PANTHER" id="PTHR42724:SF1">
    <property type="entry name" value="TETRAACYLDISACCHARIDE 4'-KINASE, MITOCHONDRIAL-RELATED"/>
    <property type="match status" value="1"/>
</dbReference>
<keyword evidence="14" id="KW-0812">Transmembrane</keyword>
<evidence type="ECO:0000256" key="13">
    <source>
        <dbReference type="HAMAP-Rule" id="MF_00409"/>
    </source>
</evidence>
<dbReference type="EMBL" id="JADFFM010000001">
    <property type="protein sequence ID" value="MBE9664856.1"/>
    <property type="molecule type" value="Genomic_DNA"/>
</dbReference>
<gene>
    <name evidence="13 15" type="primary">lpxK</name>
    <name evidence="15" type="ORF">IRJ18_00690</name>
</gene>